<dbReference type="PANTHER" id="PTHR33171:SF17">
    <property type="entry name" value="LARA-LIKE N-TERMINAL DOMAIN-CONTAINING PROTEIN"/>
    <property type="match status" value="1"/>
</dbReference>
<name>A0A3G3IIB0_9ARCH</name>
<dbReference type="AlphaFoldDB" id="A0A3G3IIB0"/>
<dbReference type="OMA" id="VHEDMMD"/>
<evidence type="ECO:0000313" key="4">
    <source>
        <dbReference type="Proteomes" id="UP000273278"/>
    </source>
</evidence>
<evidence type="ECO:0000259" key="2">
    <source>
        <dbReference type="Pfam" id="PF21113"/>
    </source>
</evidence>
<dbReference type="Proteomes" id="UP000273278">
    <property type="component" value="Chromosome"/>
</dbReference>
<accession>A0A3G3IIB0</accession>
<sequence>MIVDVKYGKDGVQKIEIPEKNYIGTYSPNDVVCGDPDQVINESLDAPIGGAPIDEFLKGGKDIVFIVNDGTRPTPTAKVLDALSERMGLRIARYLIATGTHRGPTEEEYRNIFGSHLEELRDRIVVHDAKQSECVNLGTSKNGTPMEVNKIAVDADRLVIITSVEPHYFAGWTGGRKSFLPGVASYATVEANHRMAVGMDAQALKLEGNPVHEDMMDALEVVKGKKIFSIQIVMDRHQNIYKVASGELNPAFDQAVKWGEEVFVVPVPEKADVVISVAPYPMDVDLYQSQKALDNGKWALKEGGTIIMVSKCREGVGHDGFLKLLSTSTDPKVVIENIKKGYKLGYHKAAKMAEIATWANIWAVTDLDDAIIKSANMTPKKSVAEALKDALDANPDARVMVLADGSVTIPRPKEE</sequence>
<dbReference type="InterPro" id="IPR018657">
    <property type="entry name" value="LarA-like_N"/>
</dbReference>
<dbReference type="SUPFAM" id="SSF53335">
    <property type="entry name" value="S-adenosyl-L-methionine-dependent methyltransferases"/>
    <property type="match status" value="1"/>
</dbReference>
<gene>
    <name evidence="3" type="ORF">BKD89_07235</name>
</gene>
<feature type="domain" description="LarA-like N-terminal" evidence="1">
    <location>
        <begin position="7"/>
        <end position="199"/>
    </location>
</feature>
<dbReference type="Pfam" id="PF09861">
    <property type="entry name" value="Lar_N"/>
    <property type="match status" value="1"/>
</dbReference>
<dbReference type="InterPro" id="IPR029063">
    <property type="entry name" value="SAM-dependent_MTases_sf"/>
</dbReference>
<dbReference type="InterPro" id="IPR043166">
    <property type="entry name" value="LarA-like_C"/>
</dbReference>
<dbReference type="Gene3D" id="3.40.50.11440">
    <property type="match status" value="1"/>
</dbReference>
<dbReference type="GeneID" id="41322245"/>
<reference evidence="3 4" key="1">
    <citation type="submission" date="2016-10" db="EMBL/GenBank/DDBJ databases">
        <title>Complete genome of the TMA-utilizing, human hosted archaeon Methanomethylophilus alvus Gen. nov, sp. nov., strain Mx-05, derived from a pure culture.</title>
        <authorList>
            <person name="Brugere J.-F."/>
            <person name="Ben Hania W."/>
            <person name="Chaudhary P.P."/>
            <person name="Gaci N."/>
            <person name="Borrel G."/>
            <person name="Cao Van Tuat L."/>
            <person name="Fardeau M.-L."/>
            <person name="Harris H.M.B."/>
            <person name="O'Toole P.W."/>
            <person name="Ollivier B."/>
        </authorList>
    </citation>
    <scope>NUCLEOTIDE SEQUENCE [LARGE SCALE GENOMIC DNA]</scope>
    <source>
        <strain evidence="3 4">Mx-05</strain>
    </source>
</reference>
<proteinExistence type="predicted"/>
<evidence type="ECO:0000259" key="1">
    <source>
        <dbReference type="Pfam" id="PF09861"/>
    </source>
</evidence>
<dbReference type="EMBL" id="CP017686">
    <property type="protein sequence ID" value="AYQ55583.1"/>
    <property type="molecule type" value="Genomic_DNA"/>
</dbReference>
<organism evidence="3 4">
    <name type="scientific">Methanomethylophilus alvi</name>
    <dbReference type="NCBI Taxonomy" id="1291540"/>
    <lineage>
        <taxon>Archaea</taxon>
        <taxon>Methanobacteriati</taxon>
        <taxon>Thermoplasmatota</taxon>
        <taxon>Thermoplasmata</taxon>
        <taxon>Methanomassiliicoccales</taxon>
        <taxon>Methanomethylophilaceae</taxon>
        <taxon>Methanomethylophilus</taxon>
    </lineage>
</organism>
<dbReference type="Pfam" id="PF21113">
    <property type="entry name" value="LarA_C"/>
    <property type="match status" value="1"/>
</dbReference>
<evidence type="ECO:0000313" key="3">
    <source>
        <dbReference type="EMBL" id="AYQ55583.1"/>
    </source>
</evidence>
<dbReference type="InterPro" id="IPR048068">
    <property type="entry name" value="LarA-like"/>
</dbReference>
<dbReference type="Gene3D" id="3.90.226.30">
    <property type="match status" value="1"/>
</dbReference>
<dbReference type="InterPro" id="IPR047926">
    <property type="entry name" value="Ni_dep_LarA"/>
</dbReference>
<feature type="domain" description="Lactate racemase C-terminal" evidence="2">
    <location>
        <begin position="270"/>
        <end position="406"/>
    </location>
</feature>
<dbReference type="PANTHER" id="PTHR33171">
    <property type="entry name" value="LAR_N DOMAIN-CONTAINING PROTEIN"/>
    <property type="match status" value="1"/>
</dbReference>
<dbReference type="NCBIfam" id="NF033504">
    <property type="entry name" value="Ni_dep_LarA"/>
    <property type="match status" value="1"/>
</dbReference>
<dbReference type="GO" id="GO:0050043">
    <property type="term" value="F:lactate racemase activity"/>
    <property type="evidence" value="ECO:0007669"/>
    <property type="project" value="InterPro"/>
</dbReference>
<dbReference type="RefSeq" id="WP_015505359.1">
    <property type="nucleotide sequence ID" value="NZ_CP017686.1"/>
</dbReference>
<dbReference type="InterPro" id="IPR048520">
    <property type="entry name" value="LarA_C"/>
</dbReference>
<protein>
    <submittedName>
        <fullName evidence="3">General glycosylation pathway protein</fullName>
    </submittedName>
</protein>